<evidence type="ECO:0000259" key="1">
    <source>
        <dbReference type="PROSITE" id="PS51186"/>
    </source>
</evidence>
<evidence type="ECO:0000313" key="3">
    <source>
        <dbReference type="Proteomes" id="UP000243950"/>
    </source>
</evidence>
<feature type="domain" description="N-acetyltransferase" evidence="1">
    <location>
        <begin position="1"/>
        <end position="148"/>
    </location>
</feature>
<dbReference type="EMBL" id="FOMO01000010">
    <property type="protein sequence ID" value="SFE16671.1"/>
    <property type="molecule type" value="Genomic_DNA"/>
</dbReference>
<dbReference type="GO" id="GO:0016747">
    <property type="term" value="F:acyltransferase activity, transferring groups other than amino-acyl groups"/>
    <property type="evidence" value="ECO:0007669"/>
    <property type="project" value="InterPro"/>
</dbReference>
<gene>
    <name evidence="2" type="ORF">SAMN05216372_11083</name>
</gene>
<keyword evidence="2" id="KW-0689">Ribosomal protein</keyword>
<dbReference type="InterPro" id="IPR016181">
    <property type="entry name" value="Acyl_CoA_acyltransferase"/>
</dbReference>
<organism evidence="2 3">
    <name type="scientific">Pseudomonas straminea</name>
    <dbReference type="NCBI Taxonomy" id="47882"/>
    <lineage>
        <taxon>Bacteria</taxon>
        <taxon>Pseudomonadati</taxon>
        <taxon>Pseudomonadota</taxon>
        <taxon>Gammaproteobacteria</taxon>
        <taxon>Pseudomonadales</taxon>
        <taxon>Pseudomonadaceae</taxon>
        <taxon>Phytopseudomonas</taxon>
    </lineage>
</organism>
<dbReference type="AlphaFoldDB" id="A0A1I1YAU0"/>
<dbReference type="SUPFAM" id="SSF55729">
    <property type="entry name" value="Acyl-CoA N-acyltransferases (Nat)"/>
    <property type="match status" value="1"/>
</dbReference>
<accession>A0A1I1YAU0</accession>
<keyword evidence="3" id="KW-1185">Reference proteome</keyword>
<dbReference type="Gene3D" id="3.40.630.30">
    <property type="match status" value="1"/>
</dbReference>
<dbReference type="Proteomes" id="UP000243950">
    <property type="component" value="Unassembled WGS sequence"/>
</dbReference>
<dbReference type="RefSeq" id="WP_093506657.1">
    <property type="nucleotide sequence ID" value="NZ_BSSG01000010.1"/>
</dbReference>
<proteinExistence type="predicted"/>
<dbReference type="InterPro" id="IPR000182">
    <property type="entry name" value="GNAT_dom"/>
</dbReference>
<sequence length="151" mass="16376">MPIRKIERDDLEFVSAICLRAFSEAVAPGLSEQGVETFTNVAAADSFASRMHGDNLMLVFTDAAAIQGVIELKEGRHVAMLFIEPACQRRGIGRQLLSTALEYARSDVITVRASLSSVTAYERFGFICSGAVGEFAGLVYQPMEKHLNSSG</sequence>
<reference evidence="3" key="1">
    <citation type="submission" date="2016-10" db="EMBL/GenBank/DDBJ databases">
        <authorList>
            <person name="Varghese N."/>
            <person name="Submissions S."/>
        </authorList>
    </citation>
    <scope>NUCLEOTIDE SEQUENCE [LARGE SCALE GENOMIC DNA]</scope>
    <source>
        <strain evidence="3">JCM 2783</strain>
    </source>
</reference>
<protein>
    <submittedName>
        <fullName evidence="2">Ribosomal protein S18 acetylase RimI</fullName>
    </submittedName>
</protein>
<name>A0A1I1YAU0_PSEOC</name>
<dbReference type="PROSITE" id="PS51186">
    <property type="entry name" value="GNAT"/>
    <property type="match status" value="1"/>
</dbReference>
<dbReference type="PANTHER" id="PTHR43451">
    <property type="entry name" value="ACETYLTRANSFERASE (GNAT) FAMILY PROTEIN"/>
    <property type="match status" value="1"/>
</dbReference>
<evidence type="ECO:0000313" key="2">
    <source>
        <dbReference type="EMBL" id="SFE16671.1"/>
    </source>
</evidence>
<dbReference type="GO" id="GO:0005840">
    <property type="term" value="C:ribosome"/>
    <property type="evidence" value="ECO:0007669"/>
    <property type="project" value="UniProtKB-KW"/>
</dbReference>
<dbReference type="CDD" id="cd04301">
    <property type="entry name" value="NAT_SF"/>
    <property type="match status" value="1"/>
</dbReference>
<dbReference type="InterPro" id="IPR052564">
    <property type="entry name" value="N-acetyltrans/Recomb-assoc"/>
</dbReference>
<dbReference type="PANTHER" id="PTHR43451:SF1">
    <property type="entry name" value="ACETYLTRANSFERASE"/>
    <property type="match status" value="1"/>
</dbReference>
<dbReference type="Pfam" id="PF13673">
    <property type="entry name" value="Acetyltransf_10"/>
    <property type="match status" value="1"/>
</dbReference>
<keyword evidence="2" id="KW-0687">Ribonucleoprotein</keyword>